<dbReference type="EMBL" id="FCOI02000028">
    <property type="protein sequence ID" value="SAK86268.1"/>
    <property type="molecule type" value="Genomic_DNA"/>
</dbReference>
<dbReference type="STRING" id="1777137.AWB76_06032"/>
<dbReference type="Pfam" id="PF13807">
    <property type="entry name" value="GNVR"/>
    <property type="match status" value="1"/>
</dbReference>
<evidence type="ECO:0000256" key="12">
    <source>
        <dbReference type="ARBA" id="ARBA00023137"/>
    </source>
</evidence>
<dbReference type="InterPro" id="IPR050445">
    <property type="entry name" value="Bact_polysacc_biosynth/exp"/>
</dbReference>
<name>A0A158CVB6_9BURK</name>
<dbReference type="GO" id="GO:0000271">
    <property type="term" value="P:polysaccharide biosynthetic process"/>
    <property type="evidence" value="ECO:0007669"/>
    <property type="project" value="UniProtKB-KW"/>
</dbReference>
<feature type="transmembrane region" description="Helical" evidence="19">
    <location>
        <begin position="36"/>
        <end position="55"/>
    </location>
</feature>
<evidence type="ECO:0000256" key="17">
    <source>
        <dbReference type="ARBA" id="ARBA00081049"/>
    </source>
</evidence>
<evidence type="ECO:0000259" key="21">
    <source>
        <dbReference type="Pfam" id="PF13614"/>
    </source>
</evidence>
<protein>
    <recommendedName>
        <fullName evidence="16">Putative tyrosine-protein kinase EpsB</fullName>
    </recommendedName>
    <alternativeName>
        <fullName evidence="17">EPS I polysaccharide export protein EpsB</fullName>
    </alternativeName>
</protein>
<evidence type="ECO:0000256" key="4">
    <source>
        <dbReference type="ARBA" id="ARBA00022519"/>
    </source>
</evidence>
<dbReference type="SUPFAM" id="SSF52540">
    <property type="entry name" value="P-loop containing nucleoside triphosphate hydrolases"/>
    <property type="match status" value="1"/>
</dbReference>
<keyword evidence="24" id="KW-1185">Reference proteome</keyword>
<evidence type="ECO:0000256" key="18">
    <source>
        <dbReference type="SAM" id="Coils"/>
    </source>
</evidence>
<keyword evidence="4" id="KW-0997">Cell inner membrane</keyword>
<dbReference type="RefSeq" id="WP_061163711.1">
    <property type="nucleotide sequence ID" value="NZ_FCOI02000028.1"/>
</dbReference>
<evidence type="ECO:0000256" key="10">
    <source>
        <dbReference type="ARBA" id="ARBA00022989"/>
    </source>
</evidence>
<dbReference type="Pfam" id="PF02706">
    <property type="entry name" value="Wzz"/>
    <property type="match status" value="1"/>
</dbReference>
<dbReference type="Gene3D" id="3.40.50.300">
    <property type="entry name" value="P-loop containing nucleotide triphosphate hydrolases"/>
    <property type="match status" value="1"/>
</dbReference>
<dbReference type="InterPro" id="IPR005702">
    <property type="entry name" value="Wzc-like_C"/>
</dbReference>
<evidence type="ECO:0000313" key="23">
    <source>
        <dbReference type="EMBL" id="SAK86268.1"/>
    </source>
</evidence>
<evidence type="ECO:0000256" key="11">
    <source>
        <dbReference type="ARBA" id="ARBA00023136"/>
    </source>
</evidence>
<evidence type="ECO:0000256" key="16">
    <source>
        <dbReference type="ARBA" id="ARBA00067833"/>
    </source>
</evidence>
<keyword evidence="12" id="KW-0829">Tyrosine-protein kinase</keyword>
<evidence type="ECO:0000256" key="15">
    <source>
        <dbReference type="ARBA" id="ARBA00054296"/>
    </source>
</evidence>
<evidence type="ECO:0000256" key="13">
    <source>
        <dbReference type="ARBA" id="ARBA00023169"/>
    </source>
</evidence>
<keyword evidence="18" id="KW-0175">Coiled coil</keyword>
<dbReference type="InterPro" id="IPR003856">
    <property type="entry name" value="LPS_length_determ_N"/>
</dbReference>
<keyword evidence="3" id="KW-1003">Cell membrane</keyword>
<gene>
    <name evidence="23" type="ORF">AWB76_06032</name>
</gene>
<proteinExistence type="inferred from homology"/>
<accession>A0A158CVB6</accession>
<evidence type="ECO:0000256" key="19">
    <source>
        <dbReference type="SAM" id="Phobius"/>
    </source>
</evidence>
<evidence type="ECO:0000256" key="14">
    <source>
        <dbReference type="ARBA" id="ARBA00053015"/>
    </source>
</evidence>
<dbReference type="Pfam" id="PF23607">
    <property type="entry name" value="WZC_N"/>
    <property type="match status" value="1"/>
</dbReference>
<comment type="similarity">
    <text evidence="2">Belongs to the etk/wzc family.</text>
</comment>
<keyword evidence="7" id="KW-0547">Nucleotide-binding</keyword>
<dbReference type="PANTHER" id="PTHR32309:SF32">
    <property type="entry name" value="TYROSINE-PROTEIN KINASE ETK-RELATED"/>
    <property type="match status" value="1"/>
</dbReference>
<dbReference type="GO" id="GO:0004713">
    <property type="term" value="F:protein tyrosine kinase activity"/>
    <property type="evidence" value="ECO:0007669"/>
    <property type="project" value="UniProtKB-KW"/>
</dbReference>
<dbReference type="Proteomes" id="UP000054624">
    <property type="component" value="Unassembled WGS sequence"/>
</dbReference>
<dbReference type="NCBIfam" id="TIGR01007">
    <property type="entry name" value="eps_fam"/>
    <property type="match status" value="1"/>
</dbReference>
<dbReference type="AlphaFoldDB" id="A0A158CVB6"/>
<evidence type="ECO:0000256" key="5">
    <source>
        <dbReference type="ARBA" id="ARBA00022679"/>
    </source>
</evidence>
<keyword evidence="6 19" id="KW-0812">Transmembrane</keyword>
<comment type="function">
    <text evidence="15">Probably involved in polymerization and/or export of exopolysaccharide EPS I which functions as a virulence factor. May be involved in an ATP-dependent process in the pathway for EPS I production, possibly export of the trimeric repeat units across the inner membrane or their polymerization.</text>
</comment>
<evidence type="ECO:0000256" key="8">
    <source>
        <dbReference type="ARBA" id="ARBA00022777"/>
    </source>
</evidence>
<feature type="domain" description="AAA" evidence="21">
    <location>
        <begin position="558"/>
        <end position="671"/>
    </location>
</feature>
<evidence type="ECO:0000256" key="6">
    <source>
        <dbReference type="ARBA" id="ARBA00022692"/>
    </source>
</evidence>
<feature type="domain" description="Tyrosine-protein kinase G-rich" evidence="22">
    <location>
        <begin position="394"/>
        <end position="473"/>
    </location>
</feature>
<dbReference type="InterPro" id="IPR025669">
    <property type="entry name" value="AAA_dom"/>
</dbReference>
<keyword evidence="9" id="KW-0067">ATP-binding</keyword>
<keyword evidence="11 19" id="KW-0472">Membrane</keyword>
<dbReference type="OrthoDB" id="9808257at2"/>
<dbReference type="GO" id="GO:0042802">
    <property type="term" value="F:identical protein binding"/>
    <property type="evidence" value="ECO:0007669"/>
    <property type="project" value="UniProtKB-ARBA"/>
</dbReference>
<feature type="coiled-coil region" evidence="18">
    <location>
        <begin position="295"/>
        <end position="322"/>
    </location>
</feature>
<evidence type="ECO:0000256" key="9">
    <source>
        <dbReference type="ARBA" id="ARBA00022840"/>
    </source>
</evidence>
<keyword evidence="8" id="KW-0418">Kinase</keyword>
<dbReference type="CDD" id="cd05387">
    <property type="entry name" value="BY-kinase"/>
    <property type="match status" value="1"/>
</dbReference>
<dbReference type="GO" id="GO:0005524">
    <property type="term" value="F:ATP binding"/>
    <property type="evidence" value="ECO:0007669"/>
    <property type="project" value="UniProtKB-KW"/>
</dbReference>
<reference evidence="24" key="1">
    <citation type="submission" date="2016-01" db="EMBL/GenBank/DDBJ databases">
        <authorList>
            <person name="Peeters Charlotte."/>
        </authorList>
    </citation>
    <scope>NUCLEOTIDE SEQUENCE [LARGE SCALE GENOMIC DNA]</scope>
</reference>
<dbReference type="Pfam" id="PF13614">
    <property type="entry name" value="AAA_31"/>
    <property type="match status" value="1"/>
</dbReference>
<evidence type="ECO:0000259" key="20">
    <source>
        <dbReference type="Pfam" id="PF02706"/>
    </source>
</evidence>
<evidence type="ECO:0000256" key="1">
    <source>
        <dbReference type="ARBA" id="ARBA00004429"/>
    </source>
</evidence>
<dbReference type="FunFam" id="3.40.50.300:FF:000527">
    <property type="entry name" value="Tyrosine-protein kinase etk"/>
    <property type="match status" value="1"/>
</dbReference>
<dbReference type="PANTHER" id="PTHR32309">
    <property type="entry name" value="TYROSINE-PROTEIN KINASE"/>
    <property type="match status" value="1"/>
</dbReference>
<keyword evidence="10 19" id="KW-1133">Transmembrane helix</keyword>
<evidence type="ECO:0000313" key="24">
    <source>
        <dbReference type="Proteomes" id="UP000054624"/>
    </source>
</evidence>
<keyword evidence="13" id="KW-0270">Exopolysaccharide synthesis</keyword>
<evidence type="ECO:0000256" key="2">
    <source>
        <dbReference type="ARBA" id="ARBA00008883"/>
    </source>
</evidence>
<comment type="subcellular location">
    <subcellularLocation>
        <location evidence="1">Cell inner membrane</location>
        <topology evidence="1">Multi-pass membrane protein</topology>
    </subcellularLocation>
</comment>
<dbReference type="GO" id="GO:0005886">
    <property type="term" value="C:plasma membrane"/>
    <property type="evidence" value="ECO:0007669"/>
    <property type="project" value="UniProtKB-SubCell"/>
</dbReference>
<organism evidence="23 24">
    <name type="scientific">Caballeronia temeraria</name>
    <dbReference type="NCBI Taxonomy" id="1777137"/>
    <lineage>
        <taxon>Bacteria</taxon>
        <taxon>Pseudomonadati</taxon>
        <taxon>Pseudomonadota</taxon>
        <taxon>Betaproteobacteria</taxon>
        <taxon>Burkholderiales</taxon>
        <taxon>Burkholderiaceae</taxon>
        <taxon>Caballeronia</taxon>
    </lineage>
</organism>
<dbReference type="InterPro" id="IPR032807">
    <property type="entry name" value="GNVR"/>
</dbReference>
<evidence type="ECO:0000256" key="7">
    <source>
        <dbReference type="ARBA" id="ARBA00022741"/>
    </source>
</evidence>
<evidence type="ECO:0000256" key="3">
    <source>
        <dbReference type="ARBA" id="ARBA00022475"/>
    </source>
</evidence>
<dbReference type="InterPro" id="IPR027417">
    <property type="entry name" value="P-loop_NTPase"/>
</dbReference>
<sequence length="738" mass="80192">MKELHIKTSQPSSDAGSDDEIRLSEVVGVLRENRKLIAIATACTLLVGSVYAFLWTPTYRADALIQVDDDSGAGTLNDKLGDLAALFQNKSSSDAEIELMRSRMVVGDAVSRLHLDIDAHPHYFPLLGAPYVRYTAGDGLASAPLGLSSYAWGGERIIVSTFDVPVSLHDKTFMLVAREGERYELLSPDGDVVLRGKVGETVSAQYKAGAIRLTVMSLLAHPGTRFELTRASTQQTVADLQKALKIDEKAKQSGIISMSLDDADAEAVTGTVNTIATIYVQRNVDRKSAQAEQMLAFLADQLPQLRADLDRAEARYNEYRAKHGAIDLEEQSKLLLQTVVENRTKIIELQQQRGSLVQRYTALHPSVTAIDASIVELQRQSDEYEKQVSSLPNLQQDAVRLLRDVKVSNDLYTNLLDSTQQLRVLKAGQLGNVRTVDYAVTPEKPVAPKKALTIVLSALIGLFLGSVLAITRRILNRGLETPGDIEAAIDVPVYAIISRSEQQAALESARGRDKSKVSVLARLSPNDVAIEGLRSLRTALNFKILKKRNEVLMFTGPRPGVGKSFVSLNFSAVLAEGGDKVLLIDGDMRRGNLHGLLGLSRKPGLSELLNGAEPDLVIKRDVLPGLDVVTGGSIPSHPSELLMGSRLADVLARLRQRYDYVIVDSPPVLAVTDPGLIGRHVDATLLVARHGRHTAAELSETMRQLASAGVPLDGALLTDTPASGMSYGAFSKYHDRDE</sequence>
<feature type="domain" description="Polysaccharide chain length determinant N-terminal" evidence="20">
    <location>
        <begin position="19"/>
        <end position="111"/>
    </location>
</feature>
<comment type="catalytic activity">
    <reaction evidence="14">
        <text>L-tyrosyl-[protein] + ATP = O-phospho-L-tyrosyl-[protein] + ADP + H(+)</text>
        <dbReference type="Rhea" id="RHEA:10596"/>
        <dbReference type="Rhea" id="RHEA-COMP:10136"/>
        <dbReference type="Rhea" id="RHEA-COMP:20101"/>
        <dbReference type="ChEBI" id="CHEBI:15378"/>
        <dbReference type="ChEBI" id="CHEBI:30616"/>
        <dbReference type="ChEBI" id="CHEBI:46858"/>
        <dbReference type="ChEBI" id="CHEBI:61978"/>
        <dbReference type="ChEBI" id="CHEBI:456216"/>
    </reaction>
</comment>
<keyword evidence="5" id="KW-0808">Transferase</keyword>
<evidence type="ECO:0000259" key="22">
    <source>
        <dbReference type="Pfam" id="PF13807"/>
    </source>
</evidence>